<gene>
    <name evidence="1" type="ORF">GCM10010170_053560</name>
</gene>
<dbReference type="EMBL" id="BAAARV010000046">
    <property type="protein sequence ID" value="GAA2359332.1"/>
    <property type="molecule type" value="Genomic_DNA"/>
</dbReference>
<evidence type="ECO:0000313" key="1">
    <source>
        <dbReference type="EMBL" id="GAA2359332.1"/>
    </source>
</evidence>
<proteinExistence type="predicted"/>
<evidence type="ECO:0008006" key="3">
    <source>
        <dbReference type="Google" id="ProtNLM"/>
    </source>
</evidence>
<comment type="caution">
    <text evidence="1">The sequence shown here is derived from an EMBL/GenBank/DDBJ whole genome shotgun (WGS) entry which is preliminary data.</text>
</comment>
<name>A0ABN3GS08_9ACTN</name>
<protein>
    <recommendedName>
        <fullName evidence="3">CocE/NonD family hydrolase</fullName>
    </recommendedName>
</protein>
<sequence>MTLGDVAVTCTVRVQDVNGRPVAGAQVVVLGGPSGAADAAGRWSAALTPPPAIPQVVVTHPAYVQERVAFAGDLRTEPWDNALVQRAVAGDDVTLTVTLGRLDTCPVVELNAEQIKAVMQQPGRDPHAALLWRPPKYPNVRAYTGHWNDQLDCYVAEADLLPEKPVAAEARGWAQFHHHLEPVRVDALGRFYWLRYPAPQADGMHTVAVFSPNLGSPDPLSQLDFVLFYSPNTSSYSAAYPYGLVNDASPFQQYFDLGKKYLLDEFYFVAQLLARKKRVVTVMPIVHGTDWGPLTTGEGALRLLREVAAFLHRQCRTSAAGVRPPGDNPDELCGPNLRTLARAVFRPGFGPVPPVGGVAVAGFSTGIDPVKQVMRAFPVAQGTALWGVPSLDGTDALRVWNTAFRELWDLDGFHPDTGGWPGYLKLLRPWFTADGTRILRSYHSSGRVPPDPDTDPDPVWKDLRGAGLTLDRRQTPPGRWARIKQNERWTSVRMSDSYVDYGPGSDRPVFLDAHHTTPRIGFSHAAGLTKLG</sequence>
<dbReference type="Proteomes" id="UP001501444">
    <property type="component" value="Unassembled WGS sequence"/>
</dbReference>
<reference evidence="1 2" key="1">
    <citation type="journal article" date="2019" name="Int. J. Syst. Evol. Microbiol.">
        <title>The Global Catalogue of Microorganisms (GCM) 10K type strain sequencing project: providing services to taxonomists for standard genome sequencing and annotation.</title>
        <authorList>
            <consortium name="The Broad Institute Genomics Platform"/>
            <consortium name="The Broad Institute Genome Sequencing Center for Infectious Disease"/>
            <person name="Wu L."/>
            <person name="Ma J."/>
        </authorList>
    </citation>
    <scope>NUCLEOTIDE SEQUENCE [LARGE SCALE GENOMIC DNA]</scope>
    <source>
        <strain evidence="1 2">JCM 3272</strain>
    </source>
</reference>
<accession>A0ABN3GS08</accession>
<organism evidence="1 2">
    <name type="scientific">Dactylosporangium salmoneum</name>
    <dbReference type="NCBI Taxonomy" id="53361"/>
    <lineage>
        <taxon>Bacteria</taxon>
        <taxon>Bacillati</taxon>
        <taxon>Actinomycetota</taxon>
        <taxon>Actinomycetes</taxon>
        <taxon>Micromonosporales</taxon>
        <taxon>Micromonosporaceae</taxon>
        <taxon>Dactylosporangium</taxon>
    </lineage>
</organism>
<evidence type="ECO:0000313" key="2">
    <source>
        <dbReference type="Proteomes" id="UP001501444"/>
    </source>
</evidence>
<keyword evidence="2" id="KW-1185">Reference proteome</keyword>